<evidence type="ECO:0000313" key="1">
    <source>
        <dbReference type="EMBL" id="CAD8130366.1"/>
    </source>
</evidence>
<evidence type="ECO:0000313" key="2">
    <source>
        <dbReference type="Proteomes" id="UP000692954"/>
    </source>
</evidence>
<proteinExistence type="predicted"/>
<dbReference type="EMBL" id="CAJJDN010000282">
    <property type="protein sequence ID" value="CAD8130366.1"/>
    <property type="molecule type" value="Genomic_DNA"/>
</dbReference>
<dbReference type="AlphaFoldDB" id="A0A8S1RRF1"/>
<keyword evidence="2" id="KW-1185">Reference proteome</keyword>
<comment type="caution">
    <text evidence="1">The sequence shown here is derived from an EMBL/GenBank/DDBJ whole genome shotgun (WGS) entry which is preliminary data.</text>
</comment>
<sequence length="46" mass="5518">MRCTQLILFFKDEKDNQKYSDYIQSILQRISNAEKQGSQLFISNFK</sequence>
<organism evidence="1 2">
    <name type="scientific">Paramecium sonneborni</name>
    <dbReference type="NCBI Taxonomy" id="65129"/>
    <lineage>
        <taxon>Eukaryota</taxon>
        <taxon>Sar</taxon>
        <taxon>Alveolata</taxon>
        <taxon>Ciliophora</taxon>
        <taxon>Intramacronucleata</taxon>
        <taxon>Oligohymenophorea</taxon>
        <taxon>Peniculida</taxon>
        <taxon>Parameciidae</taxon>
        <taxon>Paramecium</taxon>
    </lineage>
</organism>
<protein>
    <submittedName>
        <fullName evidence="1">Uncharacterized protein</fullName>
    </submittedName>
</protein>
<dbReference type="Proteomes" id="UP000692954">
    <property type="component" value="Unassembled WGS sequence"/>
</dbReference>
<accession>A0A8S1RRF1</accession>
<reference evidence="1" key="1">
    <citation type="submission" date="2021-01" db="EMBL/GenBank/DDBJ databases">
        <authorList>
            <consortium name="Genoscope - CEA"/>
            <person name="William W."/>
        </authorList>
    </citation>
    <scope>NUCLEOTIDE SEQUENCE</scope>
</reference>
<name>A0A8S1RRF1_9CILI</name>
<gene>
    <name evidence="1" type="ORF">PSON_ATCC_30995.1.T2820001</name>
</gene>